<feature type="domain" description="LysM" evidence="2">
    <location>
        <begin position="319"/>
        <end position="363"/>
    </location>
</feature>
<name>A0A8X8CR08_POPTO</name>
<dbReference type="PROSITE" id="PS51782">
    <property type="entry name" value="LYSM"/>
    <property type="match status" value="4"/>
</dbReference>
<dbReference type="EMBL" id="JAAWWB010000017">
    <property type="protein sequence ID" value="KAG6763057.1"/>
    <property type="molecule type" value="Genomic_DNA"/>
</dbReference>
<dbReference type="Pfam" id="PF01476">
    <property type="entry name" value="LysM"/>
    <property type="match status" value="4"/>
</dbReference>
<dbReference type="Proteomes" id="UP000886885">
    <property type="component" value="Chromosome 9A"/>
</dbReference>
<dbReference type="PANTHER" id="PTHR33734:SF11">
    <property type="entry name" value="LYSM DOMAIN-CONTAINING GPI-ANCHORED PROTEIN 2"/>
    <property type="match status" value="1"/>
</dbReference>
<dbReference type="PANTHER" id="PTHR33734">
    <property type="entry name" value="LYSM DOMAIN-CONTAINING GPI-ANCHORED PROTEIN 2"/>
    <property type="match status" value="1"/>
</dbReference>
<evidence type="ECO:0000259" key="2">
    <source>
        <dbReference type="PROSITE" id="PS51782"/>
    </source>
</evidence>
<sequence>MGFAIILMCLLFYSSFTTISVAQQAFKCTEGTACRSLVGYKSPNTTSISSIQKLFGVKNLHSLLGANNLPSSTLPNHTIQEQQVIKIPIPCICFNGTGASNKMPIYTVQPEDGLYYIANNVFMGLLAHKRIQQVNRIENPDMIDVGQELWIPLPCSCEEVDGERVVHYAHLVEEGSTVEEIAEKFGTTNDTLYRLNGISNNSQLIAATAFDVPLKGANNLSLSTLPNFTIPAKQPIKIPFTCLCINNTGLSNKQPIYTVQKDDGLYHIAAEVFSGLVTYQEIAAVNNVTDVNLIEVGQKLWIPLPCSCDDVDGVKVVHYGHVVEAGSSLEVIAQEYGTSRNTLMKLNGIANDSSLLAGQVLDVPLQGQYVLPSCALCVNTCAGNQSFDSARQCAMALILYAVRIFDSYFPTLSLGKQGRGSNPKLLRERACNSSVRSDSVDSPFLVPNNTYFFTANNCVKCKCAAANNWTLQCEPSGIKPSNQSTCPAMQCEGGLLTIGSTTTSGCNTTTCAYAGFSGDQRIFTTLATQSTCTAPGGSPGNFASRIGPSRNYLFICIHMVLLLVNLL</sequence>
<evidence type="ECO:0000313" key="4">
    <source>
        <dbReference type="Proteomes" id="UP000886885"/>
    </source>
</evidence>
<evidence type="ECO:0000256" key="1">
    <source>
        <dbReference type="SAM" id="SignalP"/>
    </source>
</evidence>
<accession>A0A8X8CR08</accession>
<reference evidence="3" key="1">
    <citation type="journal article" date="2020" name="bioRxiv">
        <title>Hybrid origin of Populus tomentosa Carr. identified through genome sequencing and phylogenomic analysis.</title>
        <authorList>
            <person name="An X."/>
            <person name="Gao K."/>
            <person name="Chen Z."/>
            <person name="Li J."/>
            <person name="Yang X."/>
            <person name="Yang X."/>
            <person name="Zhou J."/>
            <person name="Guo T."/>
            <person name="Zhao T."/>
            <person name="Huang S."/>
            <person name="Miao D."/>
            <person name="Khan W.U."/>
            <person name="Rao P."/>
            <person name="Ye M."/>
            <person name="Lei B."/>
            <person name="Liao W."/>
            <person name="Wang J."/>
            <person name="Ji L."/>
            <person name="Li Y."/>
            <person name="Guo B."/>
            <person name="Mustafa N.S."/>
            <person name="Li S."/>
            <person name="Yun Q."/>
            <person name="Keller S.R."/>
            <person name="Mao J."/>
            <person name="Zhang R."/>
            <person name="Strauss S.H."/>
        </authorList>
    </citation>
    <scope>NUCLEOTIDE SEQUENCE</scope>
    <source>
        <strain evidence="3">GM15</strain>
        <tissue evidence="3">Leaf</tissue>
    </source>
</reference>
<proteinExistence type="predicted"/>
<gene>
    <name evidence="3" type="ORF">POTOM_033589</name>
</gene>
<keyword evidence="1" id="KW-0732">Signal</keyword>
<feature type="chain" id="PRO_5036448015" description="LysM domain-containing protein" evidence="1">
    <location>
        <begin position="23"/>
        <end position="567"/>
    </location>
</feature>
<feature type="signal peptide" evidence="1">
    <location>
        <begin position="1"/>
        <end position="22"/>
    </location>
</feature>
<dbReference type="AlphaFoldDB" id="A0A8X8CR08"/>
<dbReference type="OrthoDB" id="2107166at2759"/>
<evidence type="ECO:0000313" key="3">
    <source>
        <dbReference type="EMBL" id="KAG6763057.1"/>
    </source>
</evidence>
<feature type="domain" description="LysM" evidence="2">
    <location>
        <begin position="104"/>
        <end position="151"/>
    </location>
</feature>
<organism evidence="3 4">
    <name type="scientific">Populus tomentosa</name>
    <name type="common">Chinese white poplar</name>
    <dbReference type="NCBI Taxonomy" id="118781"/>
    <lineage>
        <taxon>Eukaryota</taxon>
        <taxon>Viridiplantae</taxon>
        <taxon>Streptophyta</taxon>
        <taxon>Embryophyta</taxon>
        <taxon>Tracheophyta</taxon>
        <taxon>Spermatophyta</taxon>
        <taxon>Magnoliopsida</taxon>
        <taxon>eudicotyledons</taxon>
        <taxon>Gunneridae</taxon>
        <taxon>Pentapetalae</taxon>
        <taxon>rosids</taxon>
        <taxon>fabids</taxon>
        <taxon>Malpighiales</taxon>
        <taxon>Salicaceae</taxon>
        <taxon>Saliceae</taxon>
        <taxon>Populus</taxon>
    </lineage>
</organism>
<keyword evidence="4" id="KW-1185">Reference proteome</keyword>
<protein>
    <recommendedName>
        <fullName evidence="2">LysM domain-containing protein</fullName>
    </recommendedName>
</protein>
<dbReference type="InterPro" id="IPR018392">
    <property type="entry name" value="LysM"/>
</dbReference>
<dbReference type="SMART" id="SM00257">
    <property type="entry name" value="LysM"/>
    <property type="match status" value="4"/>
</dbReference>
<comment type="caution">
    <text evidence="3">The sequence shown here is derived from an EMBL/GenBank/DDBJ whole genome shotgun (WGS) entry which is preliminary data.</text>
</comment>
<feature type="domain" description="LysM" evidence="2">
    <location>
        <begin position="255"/>
        <end position="302"/>
    </location>
</feature>
<dbReference type="CDD" id="cd00118">
    <property type="entry name" value="LysM"/>
    <property type="match status" value="4"/>
</dbReference>
<feature type="domain" description="LysM" evidence="2">
    <location>
        <begin position="168"/>
        <end position="212"/>
    </location>
</feature>